<dbReference type="SUPFAM" id="SSF53187">
    <property type="entry name" value="Zn-dependent exopeptidases"/>
    <property type="match status" value="1"/>
</dbReference>
<organism evidence="1 2">
    <name type="scientific">Cellulophaga baltica</name>
    <dbReference type="NCBI Taxonomy" id="76594"/>
    <lineage>
        <taxon>Bacteria</taxon>
        <taxon>Pseudomonadati</taxon>
        <taxon>Bacteroidota</taxon>
        <taxon>Flavobacteriia</taxon>
        <taxon>Flavobacteriales</taxon>
        <taxon>Flavobacteriaceae</taxon>
        <taxon>Cellulophaga</taxon>
    </lineage>
</organism>
<proteinExistence type="predicted"/>
<protein>
    <recommendedName>
        <fullName evidence="3">Zinc carboxypeptidase</fullName>
    </recommendedName>
</protein>
<sequence>MKFLLPLLLLTVFISCESEKEDKTSDYKTHFELSNGTETATYQETVDFYIKLAKEFPEVNIQTIGETDSGLPLHLVTYNLDADFNFKKIKESKTILLINNGIHPGESDGIDATMLLFRDLATENITPPENTVIATIPVYNIGGALNRNSSTRANQNGPKQYGFRGNARNYDLNRDFIKSDTKNAETFATIYHLVKPDIFIDNHVSNGADYQYTLTHLFTQHNKLGLELGDYLNQNLMPKLEASLAKDNWDITPYVNVHNAVPENGFSQFIDHPRYSTGYTSLWNTLGLMVETHMLKPYKKRVEGTYELMKKMIEISENDGQKIKELRKNYNEAVLNLEYYPLKWEIDSSQTTTLEFKGYEADTIISEVTGFPRLKYNSSKPFTKPTTYYNYYKGTESIKIPNAYILKKSNFKIISLLTKNEIAFTRIKKDTLVEVESYKIDTYKTYTNSYEGHYPHYDTKIVKSKQKVQFQQGDVFIPIKQKGIRYILETLEPSATDSFFNWNFFDPILQQKEDFSPYVFEDVAAELLQTNSLLDEAFRLKKATDEAFAKDWYAQLEYIYQRSEYYEKAHNQYPVYRVLNDFEVVSE</sequence>
<evidence type="ECO:0000313" key="1">
    <source>
        <dbReference type="EMBL" id="SDF38372.1"/>
    </source>
</evidence>
<dbReference type="Proteomes" id="UP000182114">
    <property type="component" value="Unassembled WGS sequence"/>
</dbReference>
<dbReference type="Gene3D" id="3.40.630.10">
    <property type="entry name" value="Zn peptidases"/>
    <property type="match status" value="1"/>
</dbReference>
<gene>
    <name evidence="1" type="ORF">SAMN04487992_11352</name>
</gene>
<dbReference type="CDD" id="cd06241">
    <property type="entry name" value="M14-like"/>
    <property type="match status" value="1"/>
</dbReference>
<evidence type="ECO:0008006" key="3">
    <source>
        <dbReference type="Google" id="ProtNLM"/>
    </source>
</evidence>
<dbReference type="eggNOG" id="COG2866">
    <property type="taxonomic scope" value="Bacteria"/>
</dbReference>
<name>A0A1G7KMC5_9FLAO</name>
<dbReference type="EMBL" id="FNBD01000013">
    <property type="protein sequence ID" value="SDF38372.1"/>
    <property type="molecule type" value="Genomic_DNA"/>
</dbReference>
<accession>A0A1G7KMC5</accession>
<reference evidence="2" key="1">
    <citation type="submission" date="2016-10" db="EMBL/GenBank/DDBJ databases">
        <authorList>
            <person name="Varghese N."/>
            <person name="Submissions S."/>
        </authorList>
    </citation>
    <scope>NUCLEOTIDE SEQUENCE [LARGE SCALE GENOMIC DNA]</scope>
    <source>
        <strain evidence="2">DSM 24729</strain>
    </source>
</reference>
<keyword evidence="2" id="KW-1185">Reference proteome</keyword>
<dbReference type="PROSITE" id="PS51257">
    <property type="entry name" value="PROKAR_LIPOPROTEIN"/>
    <property type="match status" value="1"/>
</dbReference>
<dbReference type="RefSeq" id="WP_074539234.1">
    <property type="nucleotide sequence ID" value="NZ_FNBD01000013.1"/>
</dbReference>
<evidence type="ECO:0000313" key="2">
    <source>
        <dbReference type="Proteomes" id="UP000182114"/>
    </source>
</evidence>
<dbReference type="AlphaFoldDB" id="A0A1G7KMC5"/>